<dbReference type="AlphaFoldDB" id="A0AA40FY20"/>
<keyword evidence="3" id="KW-1185">Reference proteome</keyword>
<evidence type="ECO:0000256" key="1">
    <source>
        <dbReference type="SAM" id="MobiDB-lite"/>
    </source>
</evidence>
<proteinExistence type="predicted"/>
<organism evidence="2 3">
    <name type="scientific">Melipona bicolor</name>
    <dbReference type="NCBI Taxonomy" id="60889"/>
    <lineage>
        <taxon>Eukaryota</taxon>
        <taxon>Metazoa</taxon>
        <taxon>Ecdysozoa</taxon>
        <taxon>Arthropoda</taxon>
        <taxon>Hexapoda</taxon>
        <taxon>Insecta</taxon>
        <taxon>Pterygota</taxon>
        <taxon>Neoptera</taxon>
        <taxon>Endopterygota</taxon>
        <taxon>Hymenoptera</taxon>
        <taxon>Apocrita</taxon>
        <taxon>Aculeata</taxon>
        <taxon>Apoidea</taxon>
        <taxon>Anthophila</taxon>
        <taxon>Apidae</taxon>
        <taxon>Melipona</taxon>
    </lineage>
</organism>
<dbReference type="Proteomes" id="UP001177670">
    <property type="component" value="Unassembled WGS sequence"/>
</dbReference>
<name>A0AA40FY20_9HYME</name>
<protein>
    <submittedName>
        <fullName evidence="2">Uncharacterized protein</fullName>
    </submittedName>
</protein>
<sequence>MSVSGTVSQGKEKSPRNAAPTMETGLVEEGGFVVGWKLRRQGSTEEGITTETPHGRSVIKMGITFPVMSFREFAPPRMMN</sequence>
<reference evidence="2" key="1">
    <citation type="submission" date="2021-10" db="EMBL/GenBank/DDBJ databases">
        <title>Melipona bicolor Genome sequencing and assembly.</title>
        <authorList>
            <person name="Araujo N.S."/>
            <person name="Arias M.C."/>
        </authorList>
    </citation>
    <scope>NUCLEOTIDE SEQUENCE</scope>
    <source>
        <strain evidence="2">USP_2M_L1-L4_2017</strain>
        <tissue evidence="2">Whole body</tissue>
    </source>
</reference>
<comment type="caution">
    <text evidence="2">The sequence shown here is derived from an EMBL/GenBank/DDBJ whole genome shotgun (WGS) entry which is preliminary data.</text>
</comment>
<evidence type="ECO:0000313" key="2">
    <source>
        <dbReference type="EMBL" id="KAK1126956.1"/>
    </source>
</evidence>
<accession>A0AA40FY20</accession>
<feature type="region of interest" description="Disordered" evidence="1">
    <location>
        <begin position="1"/>
        <end position="24"/>
    </location>
</feature>
<dbReference type="EMBL" id="JAHYIQ010000013">
    <property type="protein sequence ID" value="KAK1126956.1"/>
    <property type="molecule type" value="Genomic_DNA"/>
</dbReference>
<gene>
    <name evidence="2" type="ORF">K0M31_004571</name>
</gene>
<evidence type="ECO:0000313" key="3">
    <source>
        <dbReference type="Proteomes" id="UP001177670"/>
    </source>
</evidence>